<evidence type="ECO:0000313" key="2">
    <source>
        <dbReference type="EMBL" id="TYP88132.1"/>
    </source>
</evidence>
<dbReference type="AlphaFoldDB" id="A0A5S5D019"/>
<feature type="transmembrane region" description="Helical" evidence="1">
    <location>
        <begin position="130"/>
        <end position="157"/>
    </location>
</feature>
<protein>
    <submittedName>
        <fullName evidence="2">Sap-like sulfolipid-1-addressing protein</fullName>
    </submittedName>
</protein>
<accession>A0A5S5D019</accession>
<keyword evidence="1" id="KW-1133">Transmembrane helix</keyword>
<evidence type="ECO:0000313" key="3">
    <source>
        <dbReference type="Proteomes" id="UP000322499"/>
    </source>
</evidence>
<dbReference type="InterPro" id="IPR021315">
    <property type="entry name" value="Gap/Sap"/>
</dbReference>
<gene>
    <name evidence="2" type="ORF">BD833_105309</name>
</gene>
<keyword evidence="3" id="KW-1185">Reference proteome</keyword>
<feature type="transmembrane region" description="Helical" evidence="1">
    <location>
        <begin position="213"/>
        <end position="231"/>
    </location>
</feature>
<dbReference type="Pfam" id="PF11139">
    <property type="entry name" value="SfLAP"/>
    <property type="match status" value="1"/>
</dbReference>
<name>A0A5S5D019_9ACTN</name>
<proteinExistence type="predicted"/>
<evidence type="ECO:0000256" key="1">
    <source>
        <dbReference type="SAM" id="Phobius"/>
    </source>
</evidence>
<reference evidence="2 3" key="1">
    <citation type="submission" date="2019-07" db="EMBL/GenBank/DDBJ databases">
        <title>Genomic Encyclopedia of Archaeal and Bacterial Type Strains, Phase II (KMG-II): from individual species to whole genera.</title>
        <authorList>
            <person name="Goeker M."/>
        </authorList>
    </citation>
    <scope>NUCLEOTIDE SEQUENCE [LARGE SCALE GENOMIC DNA]</scope>
    <source>
        <strain evidence="2 3">DSM 46842</strain>
    </source>
</reference>
<dbReference type="EMBL" id="VNHW01000005">
    <property type="protein sequence ID" value="TYP88132.1"/>
    <property type="molecule type" value="Genomic_DNA"/>
</dbReference>
<feature type="transmembrane region" description="Helical" evidence="1">
    <location>
        <begin position="163"/>
        <end position="186"/>
    </location>
</feature>
<feature type="transmembrane region" description="Helical" evidence="1">
    <location>
        <begin position="36"/>
        <end position="55"/>
    </location>
</feature>
<feature type="transmembrane region" description="Helical" evidence="1">
    <location>
        <begin position="75"/>
        <end position="96"/>
    </location>
</feature>
<keyword evidence="1" id="KW-0812">Transmembrane</keyword>
<sequence>MSLVVLALVDSTSVGTLVLPLWFLLAPGRVRVGRVLLFLGTVAGFYLALGVALQLGAGALLDPVGDALESPAGRIAQLVVGVVLVVLGLTIEPWTAAGKERKRAARAARGPGRLARLRDGARGDGPRRAVVLLAVTAAGIEAASMVPYLAAIALLTASGLGPLASLAVLTGYCLVMVLPALVLLGVRTALGDRLSPALGRLEGWMSRNSGETLAWVLFLLGLYVAGGAFPLT</sequence>
<organism evidence="2 3">
    <name type="scientific">Blastococcus xanthinilyticus</name>
    <dbReference type="NCBI Taxonomy" id="1564164"/>
    <lineage>
        <taxon>Bacteria</taxon>
        <taxon>Bacillati</taxon>
        <taxon>Actinomycetota</taxon>
        <taxon>Actinomycetes</taxon>
        <taxon>Geodermatophilales</taxon>
        <taxon>Geodermatophilaceae</taxon>
        <taxon>Blastococcus</taxon>
    </lineage>
</organism>
<feature type="transmembrane region" description="Helical" evidence="1">
    <location>
        <begin position="6"/>
        <end position="24"/>
    </location>
</feature>
<comment type="caution">
    <text evidence="2">The sequence shown here is derived from an EMBL/GenBank/DDBJ whole genome shotgun (WGS) entry which is preliminary data.</text>
</comment>
<keyword evidence="1" id="KW-0472">Membrane</keyword>
<dbReference type="Proteomes" id="UP000322499">
    <property type="component" value="Unassembled WGS sequence"/>
</dbReference>